<evidence type="ECO:0000256" key="6">
    <source>
        <dbReference type="ARBA" id="ARBA00023136"/>
    </source>
</evidence>
<dbReference type="InterPro" id="IPR000337">
    <property type="entry name" value="GPCR_3"/>
</dbReference>
<keyword evidence="5" id="KW-0675">Receptor</keyword>
<feature type="transmembrane region" description="Helical" evidence="9">
    <location>
        <begin position="215"/>
        <end position="236"/>
    </location>
</feature>
<keyword evidence="5" id="KW-0297">G-protein coupled receptor</keyword>
<dbReference type="PANTHER" id="PTHR24060">
    <property type="entry name" value="METABOTROPIC GLUTAMATE RECEPTOR"/>
    <property type="match status" value="1"/>
</dbReference>
<dbReference type="EMBL" id="NHOQ01002031">
    <property type="protein sequence ID" value="PWA19980.1"/>
    <property type="molecule type" value="Genomic_DNA"/>
</dbReference>
<feature type="transmembrane region" description="Helical" evidence="9">
    <location>
        <begin position="248"/>
        <end position="270"/>
    </location>
</feature>
<dbReference type="AlphaFoldDB" id="A0A315V9U6"/>
<dbReference type="PROSITE" id="PS00981">
    <property type="entry name" value="G_PROTEIN_RECEP_F3_3"/>
    <property type="match status" value="1"/>
</dbReference>
<keyword evidence="3 9" id="KW-0812">Transmembrane</keyword>
<protein>
    <recommendedName>
        <fullName evidence="10">G-protein coupled receptors family 3 profile domain-containing protein</fullName>
    </recommendedName>
</protein>
<dbReference type="InterPro" id="IPR017979">
    <property type="entry name" value="GPCR_3_CS"/>
</dbReference>
<dbReference type="PROSITE" id="PS50259">
    <property type="entry name" value="G_PROTEIN_RECEP_F3_4"/>
    <property type="match status" value="1"/>
</dbReference>
<sequence>MCPTCLQLCDGYQYQLDEFTCEMCPTDMRPVPNRTACCPTPIIKLEWNSPWALVPASLAMLGILATSAVVVTFIRFNDTPIVRASGRELSYVLLTGIFLIYLITFLMIAEPGVVVCAFRRLLLGLGMAITYSAMLTKTNRIYRIFEQGKKSVTPPKFISPTSQLAITFILISVQVLGVFVWFAVVPPHTIIDYEELRPPNPDLARGILKCDMSDLSIICCLSYSIVLMVTCTVYAVKSRGVPETFNEAKPIGFTMYTTCIVWLAFVPIFFGTAQSTEKFGSLSPQMFIQTATLTVSMSLSASVSLGMLYMPKVYVIVFHPEQNVQKRKRSFKAVVQAATLSQKTDKPNGDTKIEPDRTQ</sequence>
<dbReference type="CDD" id="cd15286">
    <property type="entry name" value="7tmC_mGluR_group3"/>
    <property type="match status" value="1"/>
</dbReference>
<dbReference type="PRINTS" id="PR00593">
    <property type="entry name" value="MTABOTROPICR"/>
</dbReference>
<keyword evidence="6 9" id="KW-0472">Membrane</keyword>
<evidence type="ECO:0000259" key="10">
    <source>
        <dbReference type="PROSITE" id="PS50259"/>
    </source>
</evidence>
<evidence type="ECO:0000256" key="7">
    <source>
        <dbReference type="ARBA" id="ARBA00023180"/>
    </source>
</evidence>
<evidence type="ECO:0000256" key="4">
    <source>
        <dbReference type="ARBA" id="ARBA00022989"/>
    </source>
</evidence>
<gene>
    <name evidence="11" type="ORF">CCH79_00019930</name>
</gene>
<evidence type="ECO:0000256" key="3">
    <source>
        <dbReference type="ARBA" id="ARBA00022692"/>
    </source>
</evidence>
<feature type="transmembrane region" description="Helical" evidence="9">
    <location>
        <begin position="290"/>
        <end position="310"/>
    </location>
</feature>
<keyword evidence="12" id="KW-1185">Reference proteome</keyword>
<dbReference type="Proteomes" id="UP000250572">
    <property type="component" value="Unassembled WGS sequence"/>
</dbReference>
<dbReference type="InterPro" id="IPR000162">
    <property type="entry name" value="GPCR_3_mtglu_rcpt"/>
</dbReference>
<evidence type="ECO:0000256" key="8">
    <source>
        <dbReference type="ARBA" id="ARBA00023224"/>
    </source>
</evidence>
<keyword evidence="7" id="KW-0325">Glycoprotein</keyword>
<keyword evidence="2" id="KW-1003">Cell membrane</keyword>
<feature type="domain" description="G-protein coupled receptors family 3 profile" evidence="10">
    <location>
        <begin position="51"/>
        <end position="332"/>
    </location>
</feature>
<feature type="transmembrane region" description="Helical" evidence="9">
    <location>
        <begin position="163"/>
        <end position="184"/>
    </location>
</feature>
<keyword evidence="4 9" id="KW-1133">Transmembrane helix</keyword>
<evidence type="ECO:0000313" key="12">
    <source>
        <dbReference type="Proteomes" id="UP000250572"/>
    </source>
</evidence>
<dbReference type="InterPro" id="IPR050726">
    <property type="entry name" value="mGluR"/>
</dbReference>
<name>A0A315V9U6_GAMAF</name>
<dbReference type="InterPro" id="IPR017978">
    <property type="entry name" value="GPCR_3_C"/>
</dbReference>
<dbReference type="GO" id="GO:0004930">
    <property type="term" value="F:G protein-coupled receptor activity"/>
    <property type="evidence" value="ECO:0007669"/>
    <property type="project" value="UniProtKB-KW"/>
</dbReference>
<evidence type="ECO:0000256" key="2">
    <source>
        <dbReference type="ARBA" id="ARBA00022475"/>
    </source>
</evidence>
<comment type="subcellular location">
    <subcellularLocation>
        <location evidence="1">Cell membrane</location>
        <topology evidence="1">Multi-pass membrane protein</topology>
    </subcellularLocation>
</comment>
<proteinExistence type="predicted"/>
<comment type="caution">
    <text evidence="11">The sequence shown here is derived from an EMBL/GenBank/DDBJ whole genome shotgun (WGS) entry which is preliminary data.</text>
</comment>
<dbReference type="PRINTS" id="PR00248">
    <property type="entry name" value="GPCRMGR"/>
</dbReference>
<reference evidence="11 12" key="1">
    <citation type="journal article" date="2018" name="G3 (Bethesda)">
        <title>A High-Quality Reference Genome for the Invasive Mosquitofish Gambusia affinis Using a Chicago Library.</title>
        <authorList>
            <person name="Hoffberg S.L."/>
            <person name="Troendle N.J."/>
            <person name="Glenn T.C."/>
            <person name="Mahmud O."/>
            <person name="Louha S."/>
            <person name="Chalopin D."/>
            <person name="Bennetzen J.L."/>
            <person name="Mauricio R."/>
        </authorList>
    </citation>
    <scope>NUCLEOTIDE SEQUENCE [LARGE SCALE GENOMIC DNA]</scope>
    <source>
        <strain evidence="11">NE01/NJP1002.9</strain>
        <tissue evidence="11">Muscle</tissue>
    </source>
</reference>
<evidence type="ECO:0000256" key="5">
    <source>
        <dbReference type="ARBA" id="ARBA00023040"/>
    </source>
</evidence>
<keyword evidence="8" id="KW-0807">Transducer</keyword>
<evidence type="ECO:0000313" key="11">
    <source>
        <dbReference type="EMBL" id="PWA19980.1"/>
    </source>
</evidence>
<feature type="transmembrane region" description="Helical" evidence="9">
    <location>
        <begin position="51"/>
        <end position="77"/>
    </location>
</feature>
<evidence type="ECO:0000256" key="1">
    <source>
        <dbReference type="ARBA" id="ARBA00004651"/>
    </source>
</evidence>
<feature type="transmembrane region" description="Helical" evidence="9">
    <location>
        <begin position="121"/>
        <end position="142"/>
    </location>
</feature>
<dbReference type="Pfam" id="PF00003">
    <property type="entry name" value="7tm_3"/>
    <property type="match status" value="1"/>
</dbReference>
<evidence type="ECO:0000256" key="9">
    <source>
        <dbReference type="SAM" id="Phobius"/>
    </source>
</evidence>
<accession>A0A315V9U6</accession>
<dbReference type="GO" id="GO:0005886">
    <property type="term" value="C:plasma membrane"/>
    <property type="evidence" value="ECO:0007669"/>
    <property type="project" value="UniProtKB-SubCell"/>
</dbReference>
<feature type="transmembrane region" description="Helical" evidence="9">
    <location>
        <begin position="89"/>
        <end position="109"/>
    </location>
</feature>
<organism evidence="11 12">
    <name type="scientific">Gambusia affinis</name>
    <name type="common">Western mosquitofish</name>
    <name type="synonym">Heterandria affinis</name>
    <dbReference type="NCBI Taxonomy" id="33528"/>
    <lineage>
        <taxon>Eukaryota</taxon>
        <taxon>Metazoa</taxon>
        <taxon>Chordata</taxon>
        <taxon>Craniata</taxon>
        <taxon>Vertebrata</taxon>
        <taxon>Euteleostomi</taxon>
        <taxon>Actinopterygii</taxon>
        <taxon>Neopterygii</taxon>
        <taxon>Teleostei</taxon>
        <taxon>Neoteleostei</taxon>
        <taxon>Acanthomorphata</taxon>
        <taxon>Ovalentaria</taxon>
        <taxon>Atherinomorphae</taxon>
        <taxon>Cyprinodontiformes</taxon>
        <taxon>Poeciliidae</taxon>
        <taxon>Poeciliinae</taxon>
        <taxon>Gambusia</taxon>
    </lineage>
</organism>